<feature type="domain" description="Glycoside hydrolase family 20 catalytic" evidence="5">
    <location>
        <begin position="57"/>
        <end position="220"/>
    </location>
</feature>
<dbReference type="SUPFAM" id="SSF51445">
    <property type="entry name" value="(Trans)glycosidases"/>
    <property type="match status" value="1"/>
</dbReference>
<dbReference type="Pfam" id="PF00728">
    <property type="entry name" value="Glyco_hydro_20"/>
    <property type="match status" value="1"/>
</dbReference>
<dbReference type="Proteomes" id="UP001359485">
    <property type="component" value="Unassembled WGS sequence"/>
</dbReference>
<keyword evidence="7" id="KW-1185">Reference proteome</keyword>
<comment type="catalytic activity">
    <reaction evidence="1">
        <text>Hydrolysis of terminal non-reducing N-acetyl-D-hexosamine residues in N-acetyl-beta-D-hexosaminides.</text>
        <dbReference type="EC" id="3.2.1.52"/>
    </reaction>
</comment>
<comment type="similarity">
    <text evidence="2">Belongs to the glycosyl hydrolase 20 family.</text>
</comment>
<dbReference type="EMBL" id="JAWJWF010000046">
    <property type="protein sequence ID" value="KAK6624419.1"/>
    <property type="molecule type" value="Genomic_DNA"/>
</dbReference>
<keyword evidence="4" id="KW-0378">Hydrolase</keyword>
<dbReference type="EC" id="3.2.1.52" evidence="3"/>
<sequence length="488" mass="55980">MSSTNNHRLVHLDLKGGPPKPDYLKNLYPLFVKWGATGLIIEWEDCFPFKGDFEVLSNKVYSTDNANQILQDAKDAKLEVIPLFQTFGHLEFVLKHQNYVQYREVPLFPSSMCPSHPDAINLVTTLLEQIINFHVGLKFVHIGADEVWHMGLCEKCKNRLENGEAKEDLYLKHIKKVVEFVKHNWPDINVIMWDDMLRDMDESTLYSYNLKSLVEPMIWHYNPAETFNLPPEVIRKYSYFDNVWVAGAFKGATGGSQLLPVVNHHASNILHWMCIINQLKTNYRGIALTGWSRYDHFSVLCELLPTGLPSLGVCLLIVEEKNFDATTTARIEADLGYTNEVTSLIRLSNVPFTFTYLGWEILSGISKFMNVRQSVNSALSCEQLESWMNPWQVSKGMVNPMQLVTLVPVLNMYLGELNDLEKFLHSHMSQILYEQTVEEWIGTYIAPLVKKLQSVIQTAEEQIAKSSKFVDEALKLVKKSCVQYEMDC</sequence>
<reference evidence="6 7" key="1">
    <citation type="submission" date="2023-09" db="EMBL/GenBank/DDBJ databases">
        <title>Genomes of two closely related lineages of the louse Polyplax serrata with different host specificities.</title>
        <authorList>
            <person name="Martinu J."/>
            <person name="Tarabai H."/>
            <person name="Stefka J."/>
            <person name="Hypsa V."/>
        </authorList>
    </citation>
    <scope>NUCLEOTIDE SEQUENCE [LARGE SCALE GENOMIC DNA]</scope>
    <source>
        <strain evidence="6">98ZLc_SE</strain>
    </source>
</reference>
<dbReference type="InterPro" id="IPR015883">
    <property type="entry name" value="Glyco_hydro_20_cat"/>
</dbReference>
<dbReference type="PANTHER" id="PTHR21040:SF8">
    <property type="entry name" value="BCDNA.GH04120"/>
    <property type="match status" value="1"/>
</dbReference>
<evidence type="ECO:0000313" key="7">
    <source>
        <dbReference type="Proteomes" id="UP001359485"/>
    </source>
</evidence>
<evidence type="ECO:0000313" key="6">
    <source>
        <dbReference type="EMBL" id="KAK6624419.1"/>
    </source>
</evidence>
<evidence type="ECO:0000256" key="2">
    <source>
        <dbReference type="ARBA" id="ARBA00006285"/>
    </source>
</evidence>
<comment type="caution">
    <text evidence="6">The sequence shown here is derived from an EMBL/GenBank/DDBJ whole genome shotgun (WGS) entry which is preliminary data.</text>
</comment>
<evidence type="ECO:0000256" key="4">
    <source>
        <dbReference type="ARBA" id="ARBA00022801"/>
    </source>
</evidence>
<accession>A0ABR1APW5</accession>
<dbReference type="PANTHER" id="PTHR21040">
    <property type="entry name" value="BCDNA.GH04120"/>
    <property type="match status" value="1"/>
</dbReference>
<evidence type="ECO:0000256" key="3">
    <source>
        <dbReference type="ARBA" id="ARBA00012663"/>
    </source>
</evidence>
<evidence type="ECO:0000256" key="1">
    <source>
        <dbReference type="ARBA" id="ARBA00001231"/>
    </source>
</evidence>
<organism evidence="6 7">
    <name type="scientific">Polyplax serrata</name>
    <name type="common">Common mouse louse</name>
    <dbReference type="NCBI Taxonomy" id="468196"/>
    <lineage>
        <taxon>Eukaryota</taxon>
        <taxon>Metazoa</taxon>
        <taxon>Ecdysozoa</taxon>
        <taxon>Arthropoda</taxon>
        <taxon>Hexapoda</taxon>
        <taxon>Insecta</taxon>
        <taxon>Pterygota</taxon>
        <taxon>Neoptera</taxon>
        <taxon>Paraneoptera</taxon>
        <taxon>Psocodea</taxon>
        <taxon>Troctomorpha</taxon>
        <taxon>Phthiraptera</taxon>
        <taxon>Anoplura</taxon>
        <taxon>Polyplacidae</taxon>
        <taxon>Polyplax</taxon>
    </lineage>
</organism>
<proteinExistence type="inferred from homology"/>
<gene>
    <name evidence="6" type="ORF">RUM44_011278</name>
</gene>
<name>A0ABR1APW5_POLSC</name>
<protein>
    <recommendedName>
        <fullName evidence="3">beta-N-acetylhexosaminidase</fullName>
        <ecNumber evidence="3">3.2.1.52</ecNumber>
    </recommendedName>
</protein>
<evidence type="ECO:0000259" key="5">
    <source>
        <dbReference type="Pfam" id="PF00728"/>
    </source>
</evidence>
<dbReference type="Gene3D" id="3.20.20.80">
    <property type="entry name" value="Glycosidases"/>
    <property type="match status" value="1"/>
</dbReference>
<dbReference type="InterPro" id="IPR017853">
    <property type="entry name" value="GH"/>
</dbReference>
<dbReference type="InterPro" id="IPR038901">
    <property type="entry name" value="HEXDC-like"/>
</dbReference>
<dbReference type="CDD" id="cd06565">
    <property type="entry name" value="GH20_GcnA-like"/>
    <property type="match status" value="1"/>
</dbReference>